<reference evidence="10 11" key="1">
    <citation type="submission" date="2019-03" db="EMBL/GenBank/DDBJ databases">
        <title>Genomic Encyclopedia of Type Strains, Phase IV (KMG-IV): sequencing the most valuable type-strain genomes for metagenomic binning, comparative biology and taxonomic classification.</title>
        <authorList>
            <person name="Goeker M."/>
        </authorList>
    </citation>
    <scope>NUCLEOTIDE SEQUENCE [LARGE SCALE GENOMIC DNA]</scope>
    <source>
        <strain evidence="10 11">DSM 100059</strain>
    </source>
</reference>
<evidence type="ECO:0000256" key="7">
    <source>
        <dbReference type="PROSITE-ProRule" id="PRU01091"/>
    </source>
</evidence>
<dbReference type="Gene3D" id="3.40.50.2300">
    <property type="match status" value="1"/>
</dbReference>
<dbReference type="Proteomes" id="UP000294498">
    <property type="component" value="Unassembled WGS sequence"/>
</dbReference>
<dbReference type="GO" id="GO:0006355">
    <property type="term" value="P:regulation of DNA-templated transcription"/>
    <property type="evidence" value="ECO:0007669"/>
    <property type="project" value="InterPro"/>
</dbReference>
<proteinExistence type="predicted"/>
<dbReference type="InterPro" id="IPR001789">
    <property type="entry name" value="Sig_transdc_resp-reg_receiver"/>
</dbReference>
<evidence type="ECO:0000313" key="10">
    <source>
        <dbReference type="EMBL" id="TDX00967.1"/>
    </source>
</evidence>
<comment type="caution">
    <text evidence="10">The sequence shown here is derived from an EMBL/GenBank/DDBJ whole genome shotgun (WGS) entry which is preliminary data.</text>
</comment>
<dbReference type="FunFam" id="1.10.10.10:FF:000005">
    <property type="entry name" value="Two-component system response regulator"/>
    <property type="match status" value="1"/>
</dbReference>
<keyword evidence="11" id="KW-1185">Reference proteome</keyword>
<organism evidence="10 11">
    <name type="scientific">Dinghuibacter silviterrae</name>
    <dbReference type="NCBI Taxonomy" id="1539049"/>
    <lineage>
        <taxon>Bacteria</taxon>
        <taxon>Pseudomonadati</taxon>
        <taxon>Bacteroidota</taxon>
        <taxon>Chitinophagia</taxon>
        <taxon>Chitinophagales</taxon>
        <taxon>Chitinophagaceae</taxon>
        <taxon>Dinghuibacter</taxon>
    </lineage>
</organism>
<dbReference type="PROSITE" id="PS50110">
    <property type="entry name" value="RESPONSE_REGULATORY"/>
    <property type="match status" value="1"/>
</dbReference>
<evidence type="ECO:0000256" key="6">
    <source>
        <dbReference type="PROSITE-ProRule" id="PRU00169"/>
    </source>
</evidence>
<gene>
    <name evidence="10" type="ORF">EDB95_1998</name>
</gene>
<name>A0A4R8DU74_9BACT</name>
<evidence type="ECO:0000256" key="4">
    <source>
        <dbReference type="ARBA" id="ARBA00023125"/>
    </source>
</evidence>
<dbReference type="CDD" id="cd00383">
    <property type="entry name" value="trans_reg_C"/>
    <property type="match status" value="1"/>
</dbReference>
<dbReference type="OrthoDB" id="9790442at2"/>
<evidence type="ECO:0000256" key="2">
    <source>
        <dbReference type="ARBA" id="ARBA00023012"/>
    </source>
</evidence>
<keyword evidence="3" id="KW-0805">Transcription regulation</keyword>
<evidence type="ECO:0000259" key="8">
    <source>
        <dbReference type="PROSITE" id="PS50110"/>
    </source>
</evidence>
<dbReference type="SMART" id="SM00448">
    <property type="entry name" value="REC"/>
    <property type="match status" value="1"/>
</dbReference>
<protein>
    <submittedName>
        <fullName evidence="10">DNA-binding response OmpR family regulator</fullName>
    </submittedName>
</protein>
<keyword evidence="1 6" id="KW-0597">Phosphoprotein</keyword>
<keyword evidence="4 7" id="KW-0238">DNA-binding</keyword>
<dbReference type="GO" id="GO:0000976">
    <property type="term" value="F:transcription cis-regulatory region binding"/>
    <property type="evidence" value="ECO:0007669"/>
    <property type="project" value="TreeGrafter"/>
</dbReference>
<evidence type="ECO:0000256" key="3">
    <source>
        <dbReference type="ARBA" id="ARBA00023015"/>
    </source>
</evidence>
<dbReference type="SUPFAM" id="SSF52172">
    <property type="entry name" value="CheY-like"/>
    <property type="match status" value="1"/>
</dbReference>
<dbReference type="Gene3D" id="1.10.10.10">
    <property type="entry name" value="Winged helix-like DNA-binding domain superfamily/Winged helix DNA-binding domain"/>
    <property type="match status" value="1"/>
</dbReference>
<dbReference type="AlphaFoldDB" id="A0A4R8DU74"/>
<keyword evidence="2" id="KW-0902">Two-component regulatory system</keyword>
<dbReference type="PANTHER" id="PTHR48111">
    <property type="entry name" value="REGULATOR OF RPOS"/>
    <property type="match status" value="1"/>
</dbReference>
<evidence type="ECO:0000313" key="11">
    <source>
        <dbReference type="Proteomes" id="UP000294498"/>
    </source>
</evidence>
<dbReference type="Gene3D" id="6.10.250.690">
    <property type="match status" value="1"/>
</dbReference>
<dbReference type="EMBL" id="SODV01000001">
    <property type="protein sequence ID" value="TDX00967.1"/>
    <property type="molecule type" value="Genomic_DNA"/>
</dbReference>
<dbReference type="Pfam" id="PF00486">
    <property type="entry name" value="Trans_reg_C"/>
    <property type="match status" value="1"/>
</dbReference>
<dbReference type="SMART" id="SM00862">
    <property type="entry name" value="Trans_reg_C"/>
    <property type="match status" value="1"/>
</dbReference>
<dbReference type="InterPro" id="IPR011006">
    <property type="entry name" value="CheY-like_superfamily"/>
</dbReference>
<evidence type="ECO:0000259" key="9">
    <source>
        <dbReference type="PROSITE" id="PS51755"/>
    </source>
</evidence>
<feature type="domain" description="OmpR/PhoB-type" evidence="9">
    <location>
        <begin position="125"/>
        <end position="223"/>
    </location>
</feature>
<dbReference type="GO" id="GO:0032993">
    <property type="term" value="C:protein-DNA complex"/>
    <property type="evidence" value="ECO:0007669"/>
    <property type="project" value="TreeGrafter"/>
</dbReference>
<dbReference type="Pfam" id="PF00072">
    <property type="entry name" value="Response_reg"/>
    <property type="match status" value="1"/>
</dbReference>
<evidence type="ECO:0000256" key="1">
    <source>
        <dbReference type="ARBA" id="ARBA00022553"/>
    </source>
</evidence>
<evidence type="ECO:0000256" key="5">
    <source>
        <dbReference type="ARBA" id="ARBA00023163"/>
    </source>
</evidence>
<accession>A0A4R8DU74</accession>
<dbReference type="RefSeq" id="WP_133993119.1">
    <property type="nucleotide sequence ID" value="NZ_SODV01000001.1"/>
</dbReference>
<sequence length="224" mass="25789">MNILLIEDNQKIAELVKKGFREQSHNLDIVYDGIHGLRQALDDEYDVVILDLIIPGLDGLEVCRRIRRFKNDLPILILTALGTTLDKVKGFESGADDYLTKPFHFDELLARVQALWRRSQRITPELIYKVANLEVDAYKKTVHRAGKEISLTAREFAMLELLIMNKNRVLSRMSISDAIWGIHQQKNTNIIDVYINYLRAKIDKGFSPQLIHTVIGMGYVLRDE</sequence>
<dbReference type="InterPro" id="IPR001867">
    <property type="entry name" value="OmpR/PhoB-type_DNA-bd"/>
</dbReference>
<keyword evidence="5" id="KW-0804">Transcription</keyword>
<feature type="domain" description="Response regulatory" evidence="8">
    <location>
        <begin position="2"/>
        <end position="116"/>
    </location>
</feature>
<feature type="modified residue" description="4-aspartylphosphate" evidence="6">
    <location>
        <position position="51"/>
    </location>
</feature>
<dbReference type="FunFam" id="3.40.50.2300:FF:000001">
    <property type="entry name" value="DNA-binding response regulator PhoB"/>
    <property type="match status" value="1"/>
</dbReference>
<dbReference type="PROSITE" id="PS51755">
    <property type="entry name" value="OMPR_PHOB"/>
    <property type="match status" value="1"/>
</dbReference>
<dbReference type="InterPro" id="IPR036388">
    <property type="entry name" value="WH-like_DNA-bd_sf"/>
</dbReference>
<dbReference type="PANTHER" id="PTHR48111:SF22">
    <property type="entry name" value="REGULATOR OF RPOS"/>
    <property type="match status" value="1"/>
</dbReference>
<dbReference type="GO" id="GO:0005829">
    <property type="term" value="C:cytosol"/>
    <property type="evidence" value="ECO:0007669"/>
    <property type="project" value="TreeGrafter"/>
</dbReference>
<dbReference type="InterPro" id="IPR039420">
    <property type="entry name" value="WalR-like"/>
</dbReference>
<dbReference type="GO" id="GO:0000156">
    <property type="term" value="F:phosphorelay response regulator activity"/>
    <property type="evidence" value="ECO:0007669"/>
    <property type="project" value="TreeGrafter"/>
</dbReference>
<feature type="DNA-binding region" description="OmpR/PhoB-type" evidence="7">
    <location>
        <begin position="125"/>
        <end position="223"/>
    </location>
</feature>